<comment type="similarity">
    <text evidence="2 6">Belongs to the drug/metabolite transporter (DMT) superfamily. Plant drug/metabolite exporter (P-DME) (TC 2.A.7.4) family.</text>
</comment>
<feature type="transmembrane region" description="Helical" evidence="6">
    <location>
        <begin position="77"/>
        <end position="97"/>
    </location>
</feature>
<evidence type="ECO:0000256" key="3">
    <source>
        <dbReference type="ARBA" id="ARBA00022692"/>
    </source>
</evidence>
<evidence type="ECO:0000256" key="6">
    <source>
        <dbReference type="RuleBase" id="RU363077"/>
    </source>
</evidence>
<feature type="transmembrane region" description="Helical" evidence="6">
    <location>
        <begin position="307"/>
        <end position="326"/>
    </location>
</feature>
<feature type="transmembrane region" description="Helical" evidence="6">
    <location>
        <begin position="15"/>
        <end position="37"/>
    </location>
</feature>
<feature type="transmembrane region" description="Helical" evidence="6">
    <location>
        <begin position="138"/>
        <end position="158"/>
    </location>
</feature>
<evidence type="ECO:0000259" key="7">
    <source>
        <dbReference type="Pfam" id="PF00892"/>
    </source>
</evidence>
<keyword evidence="5 6" id="KW-0472">Membrane</keyword>
<feature type="transmembrane region" description="Helical" evidence="6">
    <location>
        <begin position="255"/>
        <end position="273"/>
    </location>
</feature>
<evidence type="ECO:0000256" key="1">
    <source>
        <dbReference type="ARBA" id="ARBA00004141"/>
    </source>
</evidence>
<dbReference type="GO" id="GO:0016020">
    <property type="term" value="C:membrane"/>
    <property type="evidence" value="ECO:0007669"/>
    <property type="project" value="UniProtKB-SubCell"/>
</dbReference>
<protein>
    <recommendedName>
        <fullName evidence="6">WAT1-related protein</fullName>
    </recommendedName>
</protein>
<feature type="transmembrane region" description="Helical" evidence="6">
    <location>
        <begin position="103"/>
        <end position="126"/>
    </location>
</feature>
<gene>
    <name evidence="8" type="ORF">ACJIZ3_024679</name>
</gene>
<keyword evidence="3 6" id="KW-0812">Transmembrane</keyword>
<dbReference type="InterPro" id="IPR037185">
    <property type="entry name" value="EmrE-like"/>
</dbReference>
<evidence type="ECO:0000256" key="5">
    <source>
        <dbReference type="ARBA" id="ARBA00023136"/>
    </source>
</evidence>
<dbReference type="AlphaFoldDB" id="A0ABD3TV29"/>
<evidence type="ECO:0000256" key="2">
    <source>
        <dbReference type="ARBA" id="ARBA00007635"/>
    </source>
</evidence>
<name>A0ABD3TV29_9LAMI</name>
<comment type="caution">
    <text evidence="8">The sequence shown here is derived from an EMBL/GenBank/DDBJ whole genome shotgun (WGS) entry which is preliminary data.</text>
</comment>
<dbReference type="PANTHER" id="PTHR31218">
    <property type="entry name" value="WAT1-RELATED PROTEIN"/>
    <property type="match status" value="1"/>
</dbReference>
<evidence type="ECO:0000256" key="4">
    <source>
        <dbReference type="ARBA" id="ARBA00022989"/>
    </source>
</evidence>
<keyword evidence="9" id="KW-1185">Reference proteome</keyword>
<dbReference type="Proteomes" id="UP001634393">
    <property type="component" value="Unassembled WGS sequence"/>
</dbReference>
<feature type="domain" description="EamA" evidence="7">
    <location>
        <begin position="186"/>
        <end position="322"/>
    </location>
</feature>
<sequence>MNQALVMGCLRNQKALIAMIITQFIYAGMSVLSKAAISSGMKPSIFVSYRQAIATLSLAPFAFFFQRKSAPPLTFYMLFKIFTVSSCGMSLSLNLYYGALNYASATFATALTNTIPAMVFILALCLRIERLGISEYHGMAKVFGTVLAFSGSMALTFYKGPALYSGSKKDHIIIISRSYTQEEWIKGSILLLAANLTWSMWLIMQGPLIKQYPAKLRLTTLQCGFCCITSTIYGAAVERNLSSWKLGWDVHLLSIAYSGILVTGITFTLQVWVVEKKGPVYTAIFSPLALIVTAIFSALFLDETLHWGSILGGALLVAGLYSFLWGKSRETTQIGNQQTLLLPSKPQVPLECIITSESPHHVDK</sequence>
<evidence type="ECO:0000313" key="9">
    <source>
        <dbReference type="Proteomes" id="UP001634393"/>
    </source>
</evidence>
<feature type="transmembrane region" description="Helical" evidence="6">
    <location>
        <begin position="280"/>
        <end position="301"/>
    </location>
</feature>
<proteinExistence type="inferred from homology"/>
<keyword evidence="4 6" id="KW-1133">Transmembrane helix</keyword>
<feature type="domain" description="EamA" evidence="7">
    <location>
        <begin position="14"/>
        <end position="147"/>
    </location>
</feature>
<dbReference type="InterPro" id="IPR030184">
    <property type="entry name" value="WAT1-related"/>
</dbReference>
<dbReference type="Pfam" id="PF00892">
    <property type="entry name" value="EamA"/>
    <property type="match status" value="2"/>
</dbReference>
<accession>A0ABD3TV29</accession>
<feature type="transmembrane region" description="Helical" evidence="6">
    <location>
        <begin position="49"/>
        <end position="65"/>
    </location>
</feature>
<evidence type="ECO:0000313" key="8">
    <source>
        <dbReference type="EMBL" id="KAL3840088.1"/>
    </source>
</evidence>
<reference evidence="8 9" key="1">
    <citation type="submission" date="2024-12" db="EMBL/GenBank/DDBJ databases">
        <title>The unique morphological basis and parallel evolutionary history of personate flowers in Penstemon.</title>
        <authorList>
            <person name="Depatie T.H."/>
            <person name="Wessinger C.A."/>
        </authorList>
    </citation>
    <scope>NUCLEOTIDE SEQUENCE [LARGE SCALE GENOMIC DNA]</scope>
    <source>
        <strain evidence="8">WTNN_2</strain>
        <tissue evidence="8">Leaf</tissue>
    </source>
</reference>
<comment type="subcellular location">
    <subcellularLocation>
        <location evidence="1 6">Membrane</location>
        <topology evidence="1 6">Multi-pass membrane protein</topology>
    </subcellularLocation>
</comment>
<organism evidence="8 9">
    <name type="scientific">Penstemon smallii</name>
    <dbReference type="NCBI Taxonomy" id="265156"/>
    <lineage>
        <taxon>Eukaryota</taxon>
        <taxon>Viridiplantae</taxon>
        <taxon>Streptophyta</taxon>
        <taxon>Embryophyta</taxon>
        <taxon>Tracheophyta</taxon>
        <taxon>Spermatophyta</taxon>
        <taxon>Magnoliopsida</taxon>
        <taxon>eudicotyledons</taxon>
        <taxon>Gunneridae</taxon>
        <taxon>Pentapetalae</taxon>
        <taxon>asterids</taxon>
        <taxon>lamiids</taxon>
        <taxon>Lamiales</taxon>
        <taxon>Plantaginaceae</taxon>
        <taxon>Cheloneae</taxon>
        <taxon>Penstemon</taxon>
    </lineage>
</organism>
<feature type="transmembrane region" description="Helical" evidence="6">
    <location>
        <begin position="184"/>
        <end position="204"/>
    </location>
</feature>
<dbReference type="SUPFAM" id="SSF103481">
    <property type="entry name" value="Multidrug resistance efflux transporter EmrE"/>
    <property type="match status" value="2"/>
</dbReference>
<dbReference type="EMBL" id="JBJXBP010000003">
    <property type="protein sequence ID" value="KAL3840088.1"/>
    <property type="molecule type" value="Genomic_DNA"/>
</dbReference>
<dbReference type="InterPro" id="IPR000620">
    <property type="entry name" value="EamA_dom"/>
</dbReference>